<evidence type="ECO:0000313" key="3">
    <source>
        <dbReference type="Proteomes" id="UP001066276"/>
    </source>
</evidence>
<dbReference type="AlphaFoldDB" id="A0AAV7L2V0"/>
<sequence length="144" mass="16133">MLHLHSASFFCQLDKALCWCSSNWEVLLMCIVRKLWVYRVPLVEPLGAIREHLRNRRGAVGVTGKKIAPPTLRSRPIEARPRVSLRRQHAPRQRQELETPDQGQKSAGGESFVTLPPVVERGDQTSSETGDSSGEVLPRPSRDG</sequence>
<proteinExistence type="predicted"/>
<comment type="caution">
    <text evidence="2">The sequence shown here is derived from an EMBL/GenBank/DDBJ whole genome shotgun (WGS) entry which is preliminary data.</text>
</comment>
<feature type="region of interest" description="Disordered" evidence="1">
    <location>
        <begin position="59"/>
        <end position="144"/>
    </location>
</feature>
<name>A0AAV7L2V0_PLEWA</name>
<reference evidence="2" key="1">
    <citation type="journal article" date="2022" name="bioRxiv">
        <title>Sequencing and chromosome-scale assembly of the giantPleurodeles waltlgenome.</title>
        <authorList>
            <person name="Brown T."/>
            <person name="Elewa A."/>
            <person name="Iarovenko S."/>
            <person name="Subramanian E."/>
            <person name="Araus A.J."/>
            <person name="Petzold A."/>
            <person name="Susuki M."/>
            <person name="Suzuki K.-i.T."/>
            <person name="Hayashi T."/>
            <person name="Toyoda A."/>
            <person name="Oliveira C."/>
            <person name="Osipova E."/>
            <person name="Leigh N.D."/>
            <person name="Simon A."/>
            <person name="Yun M.H."/>
        </authorList>
    </citation>
    <scope>NUCLEOTIDE SEQUENCE</scope>
    <source>
        <strain evidence="2">20211129_DDA</strain>
        <tissue evidence="2">Liver</tissue>
    </source>
</reference>
<dbReference type="Proteomes" id="UP001066276">
    <property type="component" value="Chromosome 12"/>
</dbReference>
<gene>
    <name evidence="2" type="ORF">NDU88_005505</name>
</gene>
<accession>A0AAV7L2V0</accession>
<dbReference type="EMBL" id="JANPWB010000016">
    <property type="protein sequence ID" value="KAJ1085372.1"/>
    <property type="molecule type" value="Genomic_DNA"/>
</dbReference>
<organism evidence="2 3">
    <name type="scientific">Pleurodeles waltl</name>
    <name type="common">Iberian ribbed newt</name>
    <dbReference type="NCBI Taxonomy" id="8319"/>
    <lineage>
        <taxon>Eukaryota</taxon>
        <taxon>Metazoa</taxon>
        <taxon>Chordata</taxon>
        <taxon>Craniata</taxon>
        <taxon>Vertebrata</taxon>
        <taxon>Euteleostomi</taxon>
        <taxon>Amphibia</taxon>
        <taxon>Batrachia</taxon>
        <taxon>Caudata</taxon>
        <taxon>Salamandroidea</taxon>
        <taxon>Salamandridae</taxon>
        <taxon>Pleurodelinae</taxon>
        <taxon>Pleurodeles</taxon>
    </lineage>
</organism>
<feature type="compositionally biased region" description="Basic residues" evidence="1">
    <location>
        <begin position="83"/>
        <end position="92"/>
    </location>
</feature>
<evidence type="ECO:0000313" key="2">
    <source>
        <dbReference type="EMBL" id="KAJ1085372.1"/>
    </source>
</evidence>
<protein>
    <submittedName>
        <fullName evidence="2">Uncharacterized protein</fullName>
    </submittedName>
</protein>
<evidence type="ECO:0000256" key="1">
    <source>
        <dbReference type="SAM" id="MobiDB-lite"/>
    </source>
</evidence>
<keyword evidence="3" id="KW-1185">Reference proteome</keyword>